<protein>
    <submittedName>
        <fullName evidence="1">Uncharacterized protein</fullName>
    </submittedName>
</protein>
<organism evidence="1">
    <name type="scientific">Schlesneria paludicola</name>
    <dbReference type="NCBI Taxonomy" id="360056"/>
    <lineage>
        <taxon>Bacteria</taxon>
        <taxon>Pseudomonadati</taxon>
        <taxon>Planctomycetota</taxon>
        <taxon>Planctomycetia</taxon>
        <taxon>Planctomycetales</taxon>
        <taxon>Planctomycetaceae</taxon>
        <taxon>Schlesneria</taxon>
    </lineage>
</organism>
<dbReference type="AlphaFoldDB" id="A0A7C4LK88"/>
<comment type="caution">
    <text evidence="1">The sequence shown here is derived from an EMBL/GenBank/DDBJ whole genome shotgun (WGS) entry which is preliminary data.</text>
</comment>
<proteinExistence type="predicted"/>
<gene>
    <name evidence="1" type="ORF">ENS64_05360</name>
</gene>
<evidence type="ECO:0000313" key="1">
    <source>
        <dbReference type="EMBL" id="HGT38676.1"/>
    </source>
</evidence>
<accession>A0A7C4LK88</accession>
<sequence length="195" mass="22118">MSTTSSLLKRFALLLGIGLCTLGTSGCTLLGNLYQVAWILGDFYGTTPLIPVSPYYSQLIEDTYVNEERYDKVPILDPVEGEHAPLFCQDPPSQDEVMRALPDETSGGWAFLAETTRNNVRIVVEPIVDRIDDCRFYPMVGPARLHHCHYKCTVYYDKVIRSDWPVPFRHKDETVQVVYIDHDHLIRCAGPINAQ</sequence>
<reference evidence="1" key="1">
    <citation type="journal article" date="2020" name="mSystems">
        <title>Genome- and Community-Level Interaction Insights into Carbon Utilization and Element Cycling Functions of Hydrothermarchaeota in Hydrothermal Sediment.</title>
        <authorList>
            <person name="Zhou Z."/>
            <person name="Liu Y."/>
            <person name="Xu W."/>
            <person name="Pan J."/>
            <person name="Luo Z.H."/>
            <person name="Li M."/>
        </authorList>
    </citation>
    <scope>NUCLEOTIDE SEQUENCE [LARGE SCALE GENOMIC DNA]</scope>
    <source>
        <strain evidence="1">SpSt-508</strain>
    </source>
</reference>
<dbReference type="EMBL" id="DSVQ01000011">
    <property type="protein sequence ID" value="HGT38676.1"/>
    <property type="molecule type" value="Genomic_DNA"/>
</dbReference>
<name>A0A7C4LK88_9PLAN</name>